<keyword evidence="5 18" id="KW-0762">Sugar transport</keyword>
<evidence type="ECO:0000256" key="10">
    <source>
        <dbReference type="ARBA" id="ARBA00023114"/>
    </source>
</evidence>
<evidence type="ECO:0000256" key="3">
    <source>
        <dbReference type="ARBA" id="ARBA00022448"/>
    </source>
</evidence>
<protein>
    <submittedName>
        <fullName evidence="18">Sugar transporter</fullName>
    </submittedName>
</protein>
<evidence type="ECO:0000313" key="18">
    <source>
        <dbReference type="EMBL" id="NLW36642.1"/>
    </source>
</evidence>
<sequence>MLSKLSVPLAFSTLLLAACWPSPNMVINPTPMKQFTQPDTGKRSSDYLIGVGDVLDIKFMYNPELNELAVPVRPDGRISLQLANDVPAANLTPEQLRKALIERYASEVKKPEVAVIVRTFTANRVFVDGEVVYPGMIEIRGPTTLMQILAQSRGLRETARMSSVIVIRKDAEGKPMAANIDIRKIINGTDLSLDINMLPYDIVYVPKSNIANWLKFVDEYINRAVPGGFPGWSEFYNPYTYAFGGFTKVYPDRPPVVTVAP</sequence>
<keyword evidence="14" id="KW-0449">Lipoprotein</keyword>
<keyword evidence="12" id="KW-0564">Palmitate</keyword>
<dbReference type="AlphaFoldDB" id="A0A351U0Q5"/>
<name>A0A351U0Q5_9BACT</name>
<evidence type="ECO:0000313" key="19">
    <source>
        <dbReference type="Proteomes" id="UP000777265"/>
    </source>
</evidence>
<dbReference type="Gene3D" id="3.10.560.10">
    <property type="entry name" value="Outer membrane lipoprotein wza domain like"/>
    <property type="match status" value="1"/>
</dbReference>
<keyword evidence="6" id="KW-0812">Transmembrane</keyword>
<evidence type="ECO:0000256" key="4">
    <source>
        <dbReference type="ARBA" id="ARBA00022452"/>
    </source>
</evidence>
<gene>
    <name evidence="18" type="ORF">GXY80_14365</name>
</gene>
<dbReference type="Pfam" id="PF02563">
    <property type="entry name" value="Poly_export"/>
    <property type="match status" value="1"/>
</dbReference>
<proteinExistence type="inferred from homology"/>
<dbReference type="InterPro" id="IPR003715">
    <property type="entry name" value="Poly_export_N"/>
</dbReference>
<keyword evidence="7 15" id="KW-0732">Signal</keyword>
<keyword evidence="13" id="KW-0998">Cell outer membrane</keyword>
<keyword evidence="10" id="KW-0626">Porin</keyword>
<dbReference type="InterPro" id="IPR054765">
    <property type="entry name" value="SLBB_dom"/>
</dbReference>
<organism evidence="18 19">
    <name type="scientific">Syntrophorhabdus aromaticivorans</name>
    <dbReference type="NCBI Taxonomy" id="328301"/>
    <lineage>
        <taxon>Bacteria</taxon>
        <taxon>Pseudomonadati</taxon>
        <taxon>Thermodesulfobacteriota</taxon>
        <taxon>Syntrophorhabdia</taxon>
        <taxon>Syntrophorhabdales</taxon>
        <taxon>Syntrophorhabdaceae</taxon>
        <taxon>Syntrophorhabdus</taxon>
    </lineage>
</organism>
<keyword evidence="9" id="KW-0406">Ion transport</keyword>
<evidence type="ECO:0000256" key="1">
    <source>
        <dbReference type="ARBA" id="ARBA00004571"/>
    </source>
</evidence>
<dbReference type="Pfam" id="PF22461">
    <property type="entry name" value="SLBB_2"/>
    <property type="match status" value="1"/>
</dbReference>
<reference evidence="18" key="1">
    <citation type="journal article" date="2020" name="Biotechnol. Biofuels">
        <title>New insights from the biogas microbiome by comprehensive genome-resolved metagenomics of nearly 1600 species originating from multiple anaerobic digesters.</title>
        <authorList>
            <person name="Campanaro S."/>
            <person name="Treu L."/>
            <person name="Rodriguez-R L.M."/>
            <person name="Kovalovszki A."/>
            <person name="Ziels R.M."/>
            <person name="Maus I."/>
            <person name="Zhu X."/>
            <person name="Kougias P.G."/>
            <person name="Basile A."/>
            <person name="Luo G."/>
            <person name="Schluter A."/>
            <person name="Konstantinidis K.T."/>
            <person name="Angelidaki I."/>
        </authorList>
    </citation>
    <scope>NUCLEOTIDE SEQUENCE</scope>
    <source>
        <strain evidence="18">AS06rmzACSIP_7</strain>
    </source>
</reference>
<evidence type="ECO:0000259" key="17">
    <source>
        <dbReference type="Pfam" id="PF22461"/>
    </source>
</evidence>
<feature type="domain" description="Polysaccharide export protein N-terminal" evidence="16">
    <location>
        <begin position="44"/>
        <end position="117"/>
    </location>
</feature>
<evidence type="ECO:0000256" key="14">
    <source>
        <dbReference type="ARBA" id="ARBA00023288"/>
    </source>
</evidence>
<dbReference type="EMBL" id="JAAYEE010000277">
    <property type="protein sequence ID" value="NLW36642.1"/>
    <property type="molecule type" value="Genomic_DNA"/>
</dbReference>
<comment type="subcellular location">
    <subcellularLocation>
        <location evidence="1">Cell outer membrane</location>
        <topology evidence="1">Multi-pass membrane protein</topology>
    </subcellularLocation>
</comment>
<evidence type="ECO:0000256" key="5">
    <source>
        <dbReference type="ARBA" id="ARBA00022597"/>
    </source>
</evidence>
<dbReference type="PANTHER" id="PTHR33619">
    <property type="entry name" value="POLYSACCHARIDE EXPORT PROTEIN GFCE-RELATED"/>
    <property type="match status" value="1"/>
</dbReference>
<accession>A0A351U0Q5</accession>
<evidence type="ECO:0000259" key="16">
    <source>
        <dbReference type="Pfam" id="PF02563"/>
    </source>
</evidence>
<dbReference type="Gene3D" id="3.30.1950.10">
    <property type="entry name" value="wza like domain"/>
    <property type="match status" value="1"/>
</dbReference>
<evidence type="ECO:0000256" key="9">
    <source>
        <dbReference type="ARBA" id="ARBA00023065"/>
    </source>
</evidence>
<comment type="caution">
    <text evidence="18">The sequence shown here is derived from an EMBL/GenBank/DDBJ whole genome shotgun (WGS) entry which is preliminary data.</text>
</comment>
<evidence type="ECO:0000256" key="2">
    <source>
        <dbReference type="ARBA" id="ARBA00009450"/>
    </source>
</evidence>
<evidence type="ECO:0000256" key="15">
    <source>
        <dbReference type="SAM" id="SignalP"/>
    </source>
</evidence>
<dbReference type="GO" id="GO:0046930">
    <property type="term" value="C:pore complex"/>
    <property type="evidence" value="ECO:0007669"/>
    <property type="project" value="UniProtKB-KW"/>
</dbReference>
<feature type="domain" description="SLBB" evidence="17">
    <location>
        <begin position="124"/>
        <end position="205"/>
    </location>
</feature>
<dbReference type="STRING" id="909663.GCA_000512235_02734"/>
<evidence type="ECO:0000256" key="8">
    <source>
        <dbReference type="ARBA" id="ARBA00023047"/>
    </source>
</evidence>
<evidence type="ECO:0000256" key="6">
    <source>
        <dbReference type="ARBA" id="ARBA00022692"/>
    </source>
</evidence>
<dbReference type="GO" id="GO:0009279">
    <property type="term" value="C:cell outer membrane"/>
    <property type="evidence" value="ECO:0007669"/>
    <property type="project" value="UniProtKB-SubCell"/>
</dbReference>
<keyword evidence="4" id="KW-1134">Transmembrane beta strand</keyword>
<evidence type="ECO:0000256" key="7">
    <source>
        <dbReference type="ARBA" id="ARBA00022729"/>
    </source>
</evidence>
<comment type="similarity">
    <text evidence="2">Belongs to the BexD/CtrA/VexA family.</text>
</comment>
<dbReference type="InterPro" id="IPR049712">
    <property type="entry name" value="Poly_export"/>
</dbReference>
<evidence type="ECO:0000256" key="11">
    <source>
        <dbReference type="ARBA" id="ARBA00023136"/>
    </source>
</evidence>
<dbReference type="Proteomes" id="UP000777265">
    <property type="component" value="Unassembled WGS sequence"/>
</dbReference>
<evidence type="ECO:0000256" key="13">
    <source>
        <dbReference type="ARBA" id="ARBA00023237"/>
    </source>
</evidence>
<keyword evidence="11" id="KW-0472">Membrane</keyword>
<dbReference type="PANTHER" id="PTHR33619:SF3">
    <property type="entry name" value="POLYSACCHARIDE EXPORT PROTEIN GFCE-RELATED"/>
    <property type="match status" value="1"/>
</dbReference>
<dbReference type="PROSITE" id="PS51257">
    <property type="entry name" value="PROKAR_LIPOPROTEIN"/>
    <property type="match status" value="1"/>
</dbReference>
<dbReference type="GO" id="GO:0006811">
    <property type="term" value="P:monoatomic ion transport"/>
    <property type="evidence" value="ECO:0007669"/>
    <property type="project" value="UniProtKB-KW"/>
</dbReference>
<evidence type="ECO:0000256" key="12">
    <source>
        <dbReference type="ARBA" id="ARBA00023139"/>
    </source>
</evidence>
<feature type="signal peptide" evidence="15">
    <location>
        <begin position="1"/>
        <end position="17"/>
    </location>
</feature>
<dbReference type="GO" id="GO:0015288">
    <property type="term" value="F:porin activity"/>
    <property type="evidence" value="ECO:0007669"/>
    <property type="project" value="UniProtKB-KW"/>
</dbReference>
<reference evidence="18" key="2">
    <citation type="submission" date="2020-01" db="EMBL/GenBank/DDBJ databases">
        <authorList>
            <person name="Campanaro S."/>
        </authorList>
    </citation>
    <scope>NUCLEOTIDE SEQUENCE</scope>
    <source>
        <strain evidence="18">AS06rmzACSIP_7</strain>
    </source>
</reference>
<keyword evidence="8" id="KW-0625">Polysaccharide transport</keyword>
<keyword evidence="3" id="KW-0813">Transport</keyword>
<dbReference type="GO" id="GO:0015159">
    <property type="term" value="F:polysaccharide transmembrane transporter activity"/>
    <property type="evidence" value="ECO:0007669"/>
    <property type="project" value="InterPro"/>
</dbReference>
<feature type="chain" id="PRO_5041086435" evidence="15">
    <location>
        <begin position="18"/>
        <end position="261"/>
    </location>
</feature>